<evidence type="ECO:0000256" key="4">
    <source>
        <dbReference type="ARBA" id="ARBA00023157"/>
    </source>
</evidence>
<evidence type="ECO:0000256" key="1">
    <source>
        <dbReference type="ARBA" id="ARBA00022536"/>
    </source>
</evidence>
<feature type="disulfide bond" evidence="5">
    <location>
        <begin position="219"/>
        <end position="228"/>
    </location>
</feature>
<protein>
    <submittedName>
        <fullName evidence="9">Pikachurin</fullName>
    </submittedName>
</protein>
<feature type="domain" description="EGF-like" evidence="8">
    <location>
        <begin position="193"/>
        <end position="229"/>
    </location>
</feature>
<reference evidence="9 10" key="1">
    <citation type="journal article" date="2021" name="Elife">
        <title>Chloroplast acquisition without the gene transfer in kleptoplastic sea slugs, Plakobranchus ocellatus.</title>
        <authorList>
            <person name="Maeda T."/>
            <person name="Takahashi S."/>
            <person name="Yoshida T."/>
            <person name="Shimamura S."/>
            <person name="Takaki Y."/>
            <person name="Nagai Y."/>
            <person name="Toyoda A."/>
            <person name="Suzuki Y."/>
            <person name="Arimoto A."/>
            <person name="Ishii H."/>
            <person name="Satoh N."/>
            <person name="Nishiyama T."/>
            <person name="Hasebe M."/>
            <person name="Maruyama T."/>
            <person name="Minagawa J."/>
            <person name="Obokata J."/>
            <person name="Shigenobu S."/>
        </authorList>
    </citation>
    <scope>NUCLEOTIDE SEQUENCE [LARGE SCALE GENOMIC DNA]</scope>
</reference>
<dbReference type="InterPro" id="IPR003645">
    <property type="entry name" value="Fol_N"/>
</dbReference>
<feature type="domain" description="EGF-like" evidence="8">
    <location>
        <begin position="480"/>
        <end position="518"/>
    </location>
</feature>
<feature type="disulfide bond" evidence="5">
    <location>
        <begin position="508"/>
        <end position="517"/>
    </location>
</feature>
<feature type="domain" description="EGF-like" evidence="8">
    <location>
        <begin position="37"/>
        <end position="73"/>
    </location>
</feature>
<dbReference type="Pfam" id="PF02210">
    <property type="entry name" value="Laminin_G_2"/>
    <property type="match status" value="2"/>
</dbReference>
<evidence type="ECO:0000259" key="7">
    <source>
        <dbReference type="PROSITE" id="PS50025"/>
    </source>
</evidence>
<evidence type="ECO:0000256" key="2">
    <source>
        <dbReference type="ARBA" id="ARBA00022737"/>
    </source>
</evidence>
<dbReference type="SMART" id="SM00274">
    <property type="entry name" value="FOLN"/>
    <property type="match status" value="5"/>
</dbReference>
<gene>
    <name evidence="9" type="ORF">PoB_006375900</name>
</gene>
<dbReference type="Pfam" id="PF00008">
    <property type="entry name" value="EGF"/>
    <property type="match status" value="2"/>
</dbReference>
<evidence type="ECO:0000313" key="9">
    <source>
        <dbReference type="EMBL" id="GFO37254.1"/>
    </source>
</evidence>
<comment type="caution">
    <text evidence="5">Lacks conserved residue(s) required for the propagation of feature annotation.</text>
</comment>
<comment type="caution">
    <text evidence="9">The sequence shown here is derived from an EMBL/GenBank/DDBJ whole genome shotgun (WGS) entry which is preliminary data.</text>
</comment>
<keyword evidence="2" id="KW-0677">Repeat</keyword>
<feature type="domain" description="EGF-like" evidence="8">
    <location>
        <begin position="112"/>
        <end position="148"/>
    </location>
</feature>
<dbReference type="Pfam" id="PF00054">
    <property type="entry name" value="Laminin_G_1"/>
    <property type="match status" value="1"/>
</dbReference>
<evidence type="ECO:0000256" key="5">
    <source>
        <dbReference type="PROSITE-ProRule" id="PRU00076"/>
    </source>
</evidence>
<feature type="domain" description="EGF-like" evidence="8">
    <location>
        <begin position="153"/>
        <end position="189"/>
    </location>
</feature>
<evidence type="ECO:0000259" key="8">
    <source>
        <dbReference type="PROSITE" id="PS50026"/>
    </source>
</evidence>
<dbReference type="GO" id="GO:0016020">
    <property type="term" value="C:membrane"/>
    <property type="evidence" value="ECO:0007669"/>
    <property type="project" value="UniProtKB-SubCell"/>
</dbReference>
<dbReference type="SMART" id="SM00181">
    <property type="entry name" value="EGF"/>
    <property type="match status" value="8"/>
</dbReference>
<evidence type="ECO:0000256" key="3">
    <source>
        <dbReference type="ARBA" id="ARBA00022782"/>
    </source>
</evidence>
<keyword evidence="4 5" id="KW-1015">Disulfide bond</keyword>
<feature type="domain" description="Laminin G" evidence="7">
    <location>
        <begin position="525"/>
        <end position="701"/>
    </location>
</feature>
<dbReference type="CDD" id="cd00054">
    <property type="entry name" value="EGF_CA"/>
    <property type="match status" value="2"/>
</dbReference>
<dbReference type="GO" id="GO:0030154">
    <property type="term" value="P:cell differentiation"/>
    <property type="evidence" value="ECO:0007669"/>
    <property type="project" value="UniProtKB-KW"/>
</dbReference>
<dbReference type="SUPFAM" id="SSF49899">
    <property type="entry name" value="Concanavalin A-like lectins/glucanases"/>
    <property type="match status" value="3"/>
</dbReference>
<dbReference type="InterPro" id="IPR013032">
    <property type="entry name" value="EGF-like_CS"/>
</dbReference>
<keyword evidence="1 5" id="KW-0245">EGF-like domain</keyword>
<keyword evidence="10" id="KW-1185">Reference proteome</keyword>
<dbReference type="Gene3D" id="2.10.25.10">
    <property type="entry name" value="Laminin"/>
    <property type="match status" value="6"/>
</dbReference>
<dbReference type="EMBL" id="BLXT01007182">
    <property type="protein sequence ID" value="GFO37254.1"/>
    <property type="molecule type" value="Genomic_DNA"/>
</dbReference>
<dbReference type="PROSITE" id="PS01186">
    <property type="entry name" value="EGF_2"/>
    <property type="match status" value="5"/>
</dbReference>
<keyword evidence="6" id="KW-0732">Signal</keyword>
<feature type="domain" description="EGF-like" evidence="8">
    <location>
        <begin position="75"/>
        <end position="111"/>
    </location>
</feature>
<dbReference type="InterPro" id="IPR013320">
    <property type="entry name" value="ConA-like_dom_sf"/>
</dbReference>
<dbReference type="CDD" id="cd00110">
    <property type="entry name" value="LamG"/>
    <property type="match status" value="3"/>
</dbReference>
<dbReference type="PROSITE" id="PS50025">
    <property type="entry name" value="LAM_G_DOMAIN"/>
    <property type="match status" value="3"/>
</dbReference>
<dbReference type="SMART" id="SM00282">
    <property type="entry name" value="LamG"/>
    <property type="match status" value="3"/>
</dbReference>
<dbReference type="Gene3D" id="2.60.120.200">
    <property type="match status" value="3"/>
</dbReference>
<keyword evidence="3" id="KW-0221">Differentiation</keyword>
<feature type="domain" description="EGF-like" evidence="8">
    <location>
        <begin position="235"/>
        <end position="271"/>
    </location>
</feature>
<evidence type="ECO:0000313" key="10">
    <source>
        <dbReference type="Proteomes" id="UP000735302"/>
    </source>
</evidence>
<feature type="disulfide bond" evidence="5">
    <location>
        <begin position="101"/>
        <end position="110"/>
    </location>
</feature>
<dbReference type="PROSITE" id="PS00022">
    <property type="entry name" value="EGF_1"/>
    <property type="match status" value="7"/>
</dbReference>
<evidence type="ECO:0000256" key="6">
    <source>
        <dbReference type="SAM" id="SignalP"/>
    </source>
</evidence>
<dbReference type="PANTHER" id="PTHR15036:SF85">
    <property type="entry name" value="SP2353, ISOFORM A"/>
    <property type="match status" value="1"/>
</dbReference>
<dbReference type="SUPFAM" id="SSF57196">
    <property type="entry name" value="EGF/Laminin"/>
    <property type="match status" value="3"/>
</dbReference>
<feature type="signal peptide" evidence="6">
    <location>
        <begin position="1"/>
        <end position="21"/>
    </location>
</feature>
<feature type="chain" id="PRO_5043999797" evidence="6">
    <location>
        <begin position="22"/>
        <end position="941"/>
    </location>
</feature>
<dbReference type="InterPro" id="IPR050372">
    <property type="entry name" value="Neurexin-related_CASP"/>
</dbReference>
<feature type="domain" description="Laminin G" evidence="7">
    <location>
        <begin position="277"/>
        <end position="479"/>
    </location>
</feature>
<proteinExistence type="predicted"/>
<feature type="disulfide bond" evidence="5">
    <location>
        <begin position="138"/>
        <end position="147"/>
    </location>
</feature>
<feature type="disulfide bond" evidence="5">
    <location>
        <begin position="179"/>
        <end position="188"/>
    </location>
</feature>
<name>A0AAV4CZ84_9GAST</name>
<feature type="disulfide bond" evidence="5">
    <location>
        <begin position="63"/>
        <end position="72"/>
    </location>
</feature>
<feature type="disulfide bond" evidence="5">
    <location>
        <begin position="261"/>
        <end position="270"/>
    </location>
</feature>
<dbReference type="PANTHER" id="PTHR15036">
    <property type="entry name" value="PIKACHURIN-LIKE PROTEIN"/>
    <property type="match status" value="1"/>
</dbReference>
<dbReference type="Proteomes" id="UP000735302">
    <property type="component" value="Unassembled WGS sequence"/>
</dbReference>
<dbReference type="PROSITE" id="PS50026">
    <property type="entry name" value="EGF_3"/>
    <property type="match status" value="7"/>
</dbReference>
<dbReference type="AlphaFoldDB" id="A0AAV4CZ84"/>
<dbReference type="Pfam" id="PF12661">
    <property type="entry name" value="hEGF"/>
    <property type="match status" value="2"/>
</dbReference>
<organism evidence="9 10">
    <name type="scientific">Plakobranchus ocellatus</name>
    <dbReference type="NCBI Taxonomy" id="259542"/>
    <lineage>
        <taxon>Eukaryota</taxon>
        <taxon>Metazoa</taxon>
        <taxon>Spiralia</taxon>
        <taxon>Lophotrochozoa</taxon>
        <taxon>Mollusca</taxon>
        <taxon>Gastropoda</taxon>
        <taxon>Heterobranchia</taxon>
        <taxon>Euthyneura</taxon>
        <taxon>Panpulmonata</taxon>
        <taxon>Sacoglossa</taxon>
        <taxon>Placobranchoidea</taxon>
        <taxon>Plakobranchidae</taxon>
        <taxon>Plakobranchus</taxon>
    </lineage>
</organism>
<accession>A0AAV4CZ84</accession>
<sequence>MAAPTCRGILFVLTLLIVIQKDGVAPSGQRNPREEAFRGPCKEGISCENGGYCTVWWPDRCVCQKGFKGDKCQTAILPCHNFKCYHFGTCIMKGKKPKCRCVSGFFGKRCEKATKCTYVECQNGGTCKVGPKYAKCHCRGGFKGKFCQKRKKFYSKCAKVRCRNGGVCMVKKNKRMCTCRGPFHGKYCEIRKRLSACDRLRCVNGGTCKVDGKKAKCECPPDHYGKRCHRRNRNVNETCESFKCYNGAECKMVKSRPKCLCPPAFDGNACKIRVEYGIHPSMNGDGYIRFSKQRLDVDRFTLKIVFRPLEPDGLLLYTSNLRSYFFSVTLERHRVLLRSNSGSGLSELIPLNIVHLQEWNTLTIIRKNGETQARLNYGDVVSGPDRAGKAVWYDIIYLGGYPKFRHIARKVRSDEGLYGCIKEIQINNVQIVFSLQQQQNAYVPSWNSYEPTLSHFQNKWKEFVKSFNYVMVGRRLGPCKTSCFDTTCLNGGECIEKIGYFKNPKCICLPGYSGATCKKYSPVEIPHFSSNSSLEISVPTITGDDNKLRVIMKTLTFDGHILYVSHTLASGRGFISLALEDGYVVLKIVTGRKNHQVKSPNRVIPNKWTFVETKLYSSIGHLKVSGQALHNFDGLGEDTNIHHTLRGNSYLGRDPFIDGSELDEAQRSFTGCVQLVEINGESIDISGRGVSGINVANCSMCDRLNEPCRGGQCIPGENSSYACRCREPTSKGDCKDGHSLHFTGRNYLRYIDQEVLGKPSNDIQLEIRTTCPNGLIFWTGIIDEQVPDLWWGVKDFMALGFEDGVLRLHYDLGFGEAQMNYNESRLFDGNWHFIKVVRKGKYATLVIDHNKYLEGIARSGETLDTYFFYLGHLRTEMLFLDQNIPARRLDYILIRHDLNNNVYYVVLTNISFSYHGAKKCRWSTASKKIIHLCKGEHHSTK</sequence>
<feature type="domain" description="Laminin G" evidence="7">
    <location>
        <begin position="737"/>
        <end position="933"/>
    </location>
</feature>
<dbReference type="InterPro" id="IPR000742">
    <property type="entry name" value="EGF"/>
</dbReference>
<dbReference type="InterPro" id="IPR001791">
    <property type="entry name" value="Laminin_G"/>
</dbReference>